<protein>
    <submittedName>
        <fullName evidence="2">Accessory factor UbiK family protein</fullName>
    </submittedName>
</protein>
<feature type="coiled-coil region" evidence="1">
    <location>
        <begin position="53"/>
        <end position="80"/>
    </location>
</feature>
<dbReference type="Proteomes" id="UP000609531">
    <property type="component" value="Unassembled WGS sequence"/>
</dbReference>
<dbReference type="AlphaFoldDB" id="A0A934MK45"/>
<name>A0A934MK45_9HYPH</name>
<comment type="caution">
    <text evidence="2">The sequence shown here is derived from an EMBL/GenBank/DDBJ whole genome shotgun (WGS) entry which is preliminary data.</text>
</comment>
<proteinExistence type="predicted"/>
<evidence type="ECO:0000313" key="3">
    <source>
        <dbReference type="Proteomes" id="UP000609531"/>
    </source>
</evidence>
<dbReference type="Pfam" id="PF04380">
    <property type="entry name" value="BMFP"/>
    <property type="match status" value="1"/>
</dbReference>
<sequence length="86" mass="9379">MTQTNNRLIDEIARLATDAAAVAQGARREVETAVRAQIEKLLSEANVVQRDEFEAVKQMAANAADEVDELKARLAAIEAQLQKESA</sequence>
<organism evidence="2 3">
    <name type="scientific">Acuticoccus mangrovi</name>
    <dbReference type="NCBI Taxonomy" id="2796142"/>
    <lineage>
        <taxon>Bacteria</taxon>
        <taxon>Pseudomonadati</taxon>
        <taxon>Pseudomonadota</taxon>
        <taxon>Alphaproteobacteria</taxon>
        <taxon>Hyphomicrobiales</taxon>
        <taxon>Amorphaceae</taxon>
        <taxon>Acuticoccus</taxon>
    </lineage>
</organism>
<reference evidence="2" key="1">
    <citation type="submission" date="2020-12" db="EMBL/GenBank/DDBJ databases">
        <title>Bacterial taxonomy.</title>
        <authorList>
            <person name="Pan X."/>
        </authorList>
    </citation>
    <scope>NUCLEOTIDE SEQUENCE</scope>
    <source>
        <strain evidence="2">B2012</strain>
    </source>
</reference>
<evidence type="ECO:0000256" key="1">
    <source>
        <dbReference type="SAM" id="Coils"/>
    </source>
</evidence>
<dbReference type="RefSeq" id="WP_198881036.1">
    <property type="nucleotide sequence ID" value="NZ_JAEKJA010000003.1"/>
</dbReference>
<dbReference type="InterPro" id="IPR007475">
    <property type="entry name" value="UbiK"/>
</dbReference>
<keyword evidence="1" id="KW-0175">Coiled coil</keyword>
<accession>A0A934MK45</accession>
<keyword evidence="3" id="KW-1185">Reference proteome</keyword>
<evidence type="ECO:0000313" key="2">
    <source>
        <dbReference type="EMBL" id="MBJ3775154.1"/>
    </source>
</evidence>
<gene>
    <name evidence="2" type="ORF">JCR33_05610</name>
</gene>
<dbReference type="EMBL" id="JAEKJA010000003">
    <property type="protein sequence ID" value="MBJ3775154.1"/>
    <property type="molecule type" value="Genomic_DNA"/>
</dbReference>